<name>A0AAW2I070_9NEOP</name>
<dbReference type="GO" id="GO:0016592">
    <property type="term" value="C:mediator complex"/>
    <property type="evidence" value="ECO:0007669"/>
    <property type="project" value="InterPro"/>
</dbReference>
<evidence type="ECO:0000256" key="8">
    <source>
        <dbReference type="ARBA" id="ARBA00030916"/>
    </source>
</evidence>
<evidence type="ECO:0000256" key="5">
    <source>
        <dbReference type="ARBA" id="ARBA00023159"/>
    </source>
</evidence>
<dbReference type="GO" id="GO:0006357">
    <property type="term" value="P:regulation of transcription by RNA polymerase II"/>
    <property type="evidence" value="ECO:0007669"/>
    <property type="project" value="TreeGrafter"/>
</dbReference>
<dbReference type="Pfam" id="PF11568">
    <property type="entry name" value="Med29"/>
    <property type="match status" value="1"/>
</dbReference>
<evidence type="ECO:0000313" key="10">
    <source>
        <dbReference type="EMBL" id="KAL0275697.1"/>
    </source>
</evidence>
<gene>
    <name evidence="10" type="ORF">PYX00_003485</name>
</gene>
<evidence type="ECO:0000256" key="7">
    <source>
        <dbReference type="ARBA" id="ARBA00023242"/>
    </source>
</evidence>
<keyword evidence="4" id="KW-0805">Transcription regulation</keyword>
<sequence>MQPDIPQQPQEKLDNISKVKSLINPLRESLALTLKTAAQALHQNSLIDAGSTKAVDAVIPRFDKNLEEFYSICDQFELHLKTAAECLMQGASSTRYLQFQVAPTRTEPMSYQDGNVLTYPHYLATVRTQVAYAKEIHDSLTATAQNIAPSE</sequence>
<dbReference type="PANTHER" id="PTHR28314:SF1">
    <property type="entry name" value="MEDIATOR OF RNA POLYMERASE II TRANSCRIPTION SUBUNIT 29"/>
    <property type="match status" value="1"/>
</dbReference>
<dbReference type="EMBL" id="JARGDH010000002">
    <property type="protein sequence ID" value="KAL0275697.1"/>
    <property type="molecule type" value="Genomic_DNA"/>
</dbReference>
<proteinExistence type="inferred from homology"/>
<evidence type="ECO:0000256" key="9">
    <source>
        <dbReference type="ARBA" id="ARBA00031963"/>
    </source>
</evidence>
<keyword evidence="6" id="KW-0804">Transcription</keyword>
<comment type="similarity">
    <text evidence="2">Belongs to the Mediator complex subunit 29 family.</text>
</comment>
<keyword evidence="7" id="KW-0539">Nucleus</keyword>
<comment type="caution">
    <text evidence="10">The sequence shown here is derived from an EMBL/GenBank/DDBJ whole genome shotgun (WGS) entry which is preliminary data.</text>
</comment>
<comment type="subcellular location">
    <subcellularLocation>
        <location evidence="1">Nucleus</location>
    </subcellularLocation>
</comment>
<dbReference type="AlphaFoldDB" id="A0AAW2I070"/>
<evidence type="ECO:0000256" key="6">
    <source>
        <dbReference type="ARBA" id="ARBA00023163"/>
    </source>
</evidence>
<organism evidence="10">
    <name type="scientific">Menopon gallinae</name>
    <name type="common">poultry shaft louse</name>
    <dbReference type="NCBI Taxonomy" id="328185"/>
    <lineage>
        <taxon>Eukaryota</taxon>
        <taxon>Metazoa</taxon>
        <taxon>Ecdysozoa</taxon>
        <taxon>Arthropoda</taxon>
        <taxon>Hexapoda</taxon>
        <taxon>Insecta</taxon>
        <taxon>Pterygota</taxon>
        <taxon>Neoptera</taxon>
        <taxon>Paraneoptera</taxon>
        <taxon>Psocodea</taxon>
        <taxon>Troctomorpha</taxon>
        <taxon>Phthiraptera</taxon>
        <taxon>Amblycera</taxon>
        <taxon>Menoponidae</taxon>
        <taxon>Menopon</taxon>
    </lineage>
</organism>
<dbReference type="PANTHER" id="PTHR28314">
    <property type="entry name" value="MEDIATOR OF RNA POLYMERASE II TRANSCRIPTION SUBUNIT 29"/>
    <property type="match status" value="1"/>
</dbReference>
<dbReference type="InterPro" id="IPR021018">
    <property type="entry name" value="Mediator_Med29_met"/>
</dbReference>
<reference evidence="10" key="1">
    <citation type="journal article" date="2024" name="Gigascience">
        <title>Chromosome-level genome of the poultry shaft louse Menopon gallinae provides insight into the host-switching and adaptive evolution of parasitic lice.</title>
        <authorList>
            <person name="Xu Y."/>
            <person name="Ma L."/>
            <person name="Liu S."/>
            <person name="Liang Y."/>
            <person name="Liu Q."/>
            <person name="He Z."/>
            <person name="Tian L."/>
            <person name="Duan Y."/>
            <person name="Cai W."/>
            <person name="Li H."/>
            <person name="Song F."/>
        </authorList>
    </citation>
    <scope>NUCLEOTIDE SEQUENCE</scope>
    <source>
        <strain evidence="10">Cailab_2023a</strain>
    </source>
</reference>
<protein>
    <recommendedName>
        <fullName evidence="3">Mediator of RNA polymerase II transcription subunit 29</fullName>
    </recommendedName>
    <alternativeName>
        <fullName evidence="9">Mediator complex subunit 29</fullName>
    </alternativeName>
    <alternativeName>
        <fullName evidence="8">Protein intersex</fullName>
    </alternativeName>
</protein>
<keyword evidence="5" id="KW-0010">Activator</keyword>
<evidence type="ECO:0000256" key="1">
    <source>
        <dbReference type="ARBA" id="ARBA00004123"/>
    </source>
</evidence>
<evidence type="ECO:0000256" key="3">
    <source>
        <dbReference type="ARBA" id="ARBA00019684"/>
    </source>
</evidence>
<dbReference type="GO" id="GO:0003712">
    <property type="term" value="F:transcription coregulator activity"/>
    <property type="evidence" value="ECO:0007669"/>
    <property type="project" value="TreeGrafter"/>
</dbReference>
<accession>A0AAW2I070</accession>
<evidence type="ECO:0000256" key="2">
    <source>
        <dbReference type="ARBA" id="ARBA00009851"/>
    </source>
</evidence>
<evidence type="ECO:0000256" key="4">
    <source>
        <dbReference type="ARBA" id="ARBA00023015"/>
    </source>
</evidence>